<evidence type="ECO:0000259" key="6">
    <source>
        <dbReference type="PROSITE" id="PS50977"/>
    </source>
</evidence>
<dbReference type="InterPro" id="IPR009057">
    <property type="entry name" value="Homeodomain-like_sf"/>
</dbReference>
<dbReference type="SUPFAM" id="SSF46689">
    <property type="entry name" value="Homeodomain-like"/>
    <property type="match status" value="1"/>
</dbReference>
<organism evidence="7 8">
    <name type="scientific">Streptomyces boetiae</name>
    <dbReference type="NCBI Taxonomy" id="3075541"/>
    <lineage>
        <taxon>Bacteria</taxon>
        <taxon>Bacillati</taxon>
        <taxon>Actinomycetota</taxon>
        <taxon>Actinomycetes</taxon>
        <taxon>Kitasatosporales</taxon>
        <taxon>Streptomycetaceae</taxon>
        <taxon>Streptomyces</taxon>
    </lineage>
</organism>
<dbReference type="EMBL" id="JAVREN010000001">
    <property type="protein sequence ID" value="MDT0305437.1"/>
    <property type="molecule type" value="Genomic_DNA"/>
</dbReference>
<dbReference type="InterPro" id="IPR001647">
    <property type="entry name" value="HTH_TetR"/>
</dbReference>
<dbReference type="Proteomes" id="UP001183388">
    <property type="component" value="Unassembled WGS sequence"/>
</dbReference>
<comment type="caution">
    <text evidence="7">The sequence shown here is derived from an EMBL/GenBank/DDBJ whole genome shotgun (WGS) entry which is preliminary data.</text>
</comment>
<gene>
    <name evidence="7" type="ORF">RM780_00460</name>
</gene>
<proteinExistence type="predicted"/>
<dbReference type="PANTHER" id="PTHR30055:SF174">
    <property type="entry name" value="TRANSCRIPTIONAL REGULATORY PROTEIN (PROBABLY TETR-FAMILY)-RELATED"/>
    <property type="match status" value="1"/>
</dbReference>
<dbReference type="PANTHER" id="PTHR30055">
    <property type="entry name" value="HTH-TYPE TRANSCRIPTIONAL REGULATOR RUTR"/>
    <property type="match status" value="1"/>
</dbReference>
<protein>
    <submittedName>
        <fullName evidence="7">TetR/AcrR family transcriptional regulator</fullName>
    </submittedName>
</protein>
<feature type="DNA-binding region" description="H-T-H motif" evidence="4">
    <location>
        <begin position="46"/>
        <end position="65"/>
    </location>
</feature>
<evidence type="ECO:0000256" key="1">
    <source>
        <dbReference type="ARBA" id="ARBA00023015"/>
    </source>
</evidence>
<dbReference type="Gene3D" id="1.10.357.10">
    <property type="entry name" value="Tetracycline Repressor, domain 2"/>
    <property type="match status" value="1"/>
</dbReference>
<evidence type="ECO:0000256" key="5">
    <source>
        <dbReference type="SAM" id="MobiDB-lite"/>
    </source>
</evidence>
<keyword evidence="3" id="KW-0804">Transcription</keyword>
<dbReference type="PROSITE" id="PS50977">
    <property type="entry name" value="HTH_TETR_2"/>
    <property type="match status" value="1"/>
</dbReference>
<dbReference type="RefSeq" id="WP_311628348.1">
    <property type="nucleotide sequence ID" value="NZ_JAVREN010000001.1"/>
</dbReference>
<evidence type="ECO:0000256" key="3">
    <source>
        <dbReference type="ARBA" id="ARBA00023163"/>
    </source>
</evidence>
<feature type="domain" description="HTH tetR-type" evidence="6">
    <location>
        <begin position="23"/>
        <end position="83"/>
    </location>
</feature>
<keyword evidence="2 4" id="KW-0238">DNA-binding</keyword>
<evidence type="ECO:0000313" key="7">
    <source>
        <dbReference type="EMBL" id="MDT0305437.1"/>
    </source>
</evidence>
<reference evidence="8" key="1">
    <citation type="submission" date="2023-07" db="EMBL/GenBank/DDBJ databases">
        <title>30 novel species of actinomycetes from the DSMZ collection.</title>
        <authorList>
            <person name="Nouioui I."/>
        </authorList>
    </citation>
    <scope>NUCLEOTIDE SEQUENCE [LARGE SCALE GENOMIC DNA]</scope>
    <source>
        <strain evidence="8">DSM 44917</strain>
    </source>
</reference>
<keyword evidence="8" id="KW-1185">Reference proteome</keyword>
<dbReference type="Pfam" id="PF21943">
    <property type="entry name" value="TetR_C_46"/>
    <property type="match status" value="1"/>
</dbReference>
<evidence type="ECO:0000256" key="2">
    <source>
        <dbReference type="ARBA" id="ARBA00023125"/>
    </source>
</evidence>
<dbReference type="Pfam" id="PF00440">
    <property type="entry name" value="TetR_N"/>
    <property type="match status" value="1"/>
</dbReference>
<keyword evidence="1" id="KW-0805">Transcription regulation</keyword>
<dbReference type="InterPro" id="IPR050109">
    <property type="entry name" value="HTH-type_TetR-like_transc_reg"/>
</dbReference>
<feature type="region of interest" description="Disordered" evidence="5">
    <location>
        <begin position="1"/>
        <end position="20"/>
    </location>
</feature>
<evidence type="ECO:0000313" key="8">
    <source>
        <dbReference type="Proteomes" id="UP001183388"/>
    </source>
</evidence>
<feature type="compositionally biased region" description="Basic and acidic residues" evidence="5">
    <location>
        <begin position="1"/>
        <end position="14"/>
    </location>
</feature>
<accession>A0ABU2L219</accession>
<name>A0ABU2L219_9ACTN</name>
<sequence length="216" mass="24008">MTQLSGDERPDDRTAAPARLSGADRRRQLIGIGLRMLTKRPIHELVLDEVAAEAGISRGLLFHYFPTKSDYYAAVVRAAARRLVRATEPRADAPPGEQLVEVLDTFVAFLERRRDLYLALFRGASGGADYLVEIYDRTRDVFTERTITGLGPVEVTPELTLVVRGWFSFVEDVALTWAQDRPFPREDLLRLLADALPALLITAGHPEAARAATRPA</sequence>
<evidence type="ECO:0000256" key="4">
    <source>
        <dbReference type="PROSITE-ProRule" id="PRU00335"/>
    </source>
</evidence>
<dbReference type="InterPro" id="IPR054129">
    <property type="entry name" value="DesT_TetR_C"/>
</dbReference>